<dbReference type="EMBL" id="HBIR01013743">
    <property type="protein sequence ID" value="CAE0538128.1"/>
    <property type="molecule type" value="Transcribed_RNA"/>
</dbReference>
<dbReference type="PANTHER" id="PTHR34969:SF1">
    <property type="entry name" value="TH1 DOMAIN-CONTAINING PROTEIN"/>
    <property type="match status" value="1"/>
</dbReference>
<reference evidence="2" key="1">
    <citation type="submission" date="2021-01" db="EMBL/GenBank/DDBJ databases">
        <authorList>
            <person name="Corre E."/>
            <person name="Pelletier E."/>
            <person name="Niang G."/>
            <person name="Scheremetjew M."/>
            <person name="Finn R."/>
            <person name="Kale V."/>
            <person name="Holt S."/>
            <person name="Cochrane G."/>
            <person name="Meng A."/>
            <person name="Brown T."/>
            <person name="Cohen L."/>
        </authorList>
    </citation>
    <scope>NUCLEOTIDE SEQUENCE</scope>
    <source>
        <strain evidence="2">379</strain>
    </source>
</reference>
<dbReference type="PROSITE" id="PS51757">
    <property type="entry name" value="TH1"/>
    <property type="match status" value="1"/>
</dbReference>
<name>A0A7S3W6G6_EMIHU</name>
<evidence type="ECO:0000259" key="1">
    <source>
        <dbReference type="PROSITE" id="PS51757"/>
    </source>
</evidence>
<organism evidence="2">
    <name type="scientific">Emiliania huxleyi</name>
    <name type="common">Coccolithophore</name>
    <name type="synonym">Pontosphaera huxleyi</name>
    <dbReference type="NCBI Taxonomy" id="2903"/>
    <lineage>
        <taxon>Eukaryota</taxon>
        <taxon>Haptista</taxon>
        <taxon>Haptophyta</taxon>
        <taxon>Prymnesiophyceae</taxon>
        <taxon>Isochrysidales</taxon>
        <taxon>Noelaerhabdaceae</taxon>
        <taxon>Emiliania</taxon>
    </lineage>
</organism>
<dbReference type="GO" id="GO:0016459">
    <property type="term" value="C:myosin complex"/>
    <property type="evidence" value="ECO:0007669"/>
    <property type="project" value="InterPro"/>
</dbReference>
<gene>
    <name evidence="2" type="ORF">EHUX00137_LOCUS10119</name>
</gene>
<protein>
    <recommendedName>
        <fullName evidence="1">TH1 domain-containing protein</fullName>
    </recommendedName>
</protein>
<dbReference type="PANTHER" id="PTHR34969">
    <property type="entry name" value="OS01G0621700 PROTEIN"/>
    <property type="match status" value="1"/>
</dbReference>
<dbReference type="AlphaFoldDB" id="A0A7S3W6G6"/>
<dbReference type="GO" id="GO:0003774">
    <property type="term" value="F:cytoskeletal motor activity"/>
    <property type="evidence" value="ECO:0007669"/>
    <property type="project" value="InterPro"/>
</dbReference>
<sequence>MQGGLRRFVARKRLAKLKTESQKLFNGQKRRRGSWVLQWSGDYVGAAQNATVAKLLSRHGDGGVHFASTVVKVNGAAKSQERILLVTARALYTLKPGSWAQTNRVPLAALSGLSMSTFADGFVVVSVNAAACDRDADLVLSSPQKAELVTVLKDAVSRLGRPEPLAISFADTLEFRSGKGGLLARGTECRTINFYEDTSLGSKARAAVLNADRARLRELRELQVRIPPALASNAALQLAATA</sequence>
<proteinExistence type="predicted"/>
<evidence type="ECO:0000313" key="2">
    <source>
        <dbReference type="EMBL" id="CAE0538128.1"/>
    </source>
</evidence>
<accession>A0A7S3W6G6</accession>
<dbReference type="InterPro" id="IPR010926">
    <property type="entry name" value="Myosin_TH1"/>
</dbReference>
<dbReference type="Pfam" id="PF06017">
    <property type="entry name" value="Myosin_TH1"/>
    <property type="match status" value="1"/>
</dbReference>
<feature type="domain" description="TH1" evidence="1">
    <location>
        <begin position="28"/>
        <end position="222"/>
    </location>
</feature>